<protein>
    <submittedName>
        <fullName evidence="2">Uncharacterized protein</fullName>
    </submittedName>
</protein>
<sequence length="193" mass="21643">MTSEDVQPNEIRLARKGSVTVPRIRPSRPTNAREPFKGTPRGRGGSHFGTTARPTARTTIWSTSNARAGPSSGGSWFPPHARPGSGGLDQHGPEHPQKKRRIEDHKRSPSFFAAGVPGPPFRGPQSHPKMLGKFKPVENFVDLPEDCWKSAPRCHSNRRAWVQRQVSLMQAEQKMQVINHAFLDFQQYGYVFR</sequence>
<feature type="compositionally biased region" description="Polar residues" evidence="1">
    <location>
        <begin position="48"/>
        <end position="66"/>
    </location>
</feature>
<accession>A0A8E2DHK7</accession>
<dbReference type="AlphaFoldDB" id="A0A8E2DHK7"/>
<dbReference type="OrthoDB" id="3270624at2759"/>
<evidence type="ECO:0000313" key="2">
    <source>
        <dbReference type="EMBL" id="OCH88315.1"/>
    </source>
</evidence>
<name>A0A8E2DHK7_9APHY</name>
<reference evidence="2 3" key="1">
    <citation type="submission" date="2016-07" db="EMBL/GenBank/DDBJ databases">
        <title>Draft genome of the white-rot fungus Obba rivulosa 3A-2.</title>
        <authorList>
            <consortium name="DOE Joint Genome Institute"/>
            <person name="Miettinen O."/>
            <person name="Riley R."/>
            <person name="Acob R."/>
            <person name="Barry K."/>
            <person name="Cullen D."/>
            <person name="De Vries R."/>
            <person name="Hainaut M."/>
            <person name="Hatakka A."/>
            <person name="Henrissat B."/>
            <person name="Hilden K."/>
            <person name="Kuo R."/>
            <person name="Labutti K."/>
            <person name="Lipzen A."/>
            <person name="Makela M.R."/>
            <person name="Sandor L."/>
            <person name="Spatafora J.W."/>
            <person name="Grigoriev I.V."/>
            <person name="Hibbett D.S."/>
        </authorList>
    </citation>
    <scope>NUCLEOTIDE SEQUENCE [LARGE SCALE GENOMIC DNA]</scope>
    <source>
        <strain evidence="2 3">3A-2</strain>
    </source>
</reference>
<dbReference type="EMBL" id="KV722456">
    <property type="protein sequence ID" value="OCH88315.1"/>
    <property type="molecule type" value="Genomic_DNA"/>
</dbReference>
<evidence type="ECO:0000256" key="1">
    <source>
        <dbReference type="SAM" id="MobiDB-lite"/>
    </source>
</evidence>
<keyword evidence="3" id="KW-1185">Reference proteome</keyword>
<proteinExistence type="predicted"/>
<feature type="region of interest" description="Disordered" evidence="1">
    <location>
        <begin position="1"/>
        <end position="104"/>
    </location>
</feature>
<organism evidence="2 3">
    <name type="scientific">Obba rivulosa</name>
    <dbReference type="NCBI Taxonomy" id="1052685"/>
    <lineage>
        <taxon>Eukaryota</taxon>
        <taxon>Fungi</taxon>
        <taxon>Dikarya</taxon>
        <taxon>Basidiomycota</taxon>
        <taxon>Agaricomycotina</taxon>
        <taxon>Agaricomycetes</taxon>
        <taxon>Polyporales</taxon>
        <taxon>Gelatoporiaceae</taxon>
        <taxon>Obba</taxon>
    </lineage>
</organism>
<dbReference type="Proteomes" id="UP000250043">
    <property type="component" value="Unassembled WGS sequence"/>
</dbReference>
<feature type="compositionally biased region" description="Basic and acidic residues" evidence="1">
    <location>
        <begin position="91"/>
        <end position="104"/>
    </location>
</feature>
<gene>
    <name evidence="2" type="ORF">OBBRIDRAFT_95021</name>
</gene>
<evidence type="ECO:0000313" key="3">
    <source>
        <dbReference type="Proteomes" id="UP000250043"/>
    </source>
</evidence>